<dbReference type="Proteomes" id="UP001597097">
    <property type="component" value="Unassembled WGS sequence"/>
</dbReference>
<dbReference type="EMBL" id="JBHUCM010000005">
    <property type="protein sequence ID" value="MFD1536328.1"/>
    <property type="molecule type" value="Genomic_DNA"/>
</dbReference>
<comment type="caution">
    <text evidence="1">The sequence shown here is derived from an EMBL/GenBank/DDBJ whole genome shotgun (WGS) entry which is preliminary data.</text>
</comment>
<reference evidence="2" key="1">
    <citation type="journal article" date="2019" name="Int. J. Syst. Evol. Microbiol.">
        <title>The Global Catalogue of Microorganisms (GCM) 10K type strain sequencing project: providing services to taxonomists for standard genome sequencing and annotation.</title>
        <authorList>
            <consortium name="The Broad Institute Genomics Platform"/>
            <consortium name="The Broad Institute Genome Sequencing Center for Infectious Disease"/>
            <person name="Wu L."/>
            <person name="Ma J."/>
        </authorList>
    </citation>
    <scope>NUCLEOTIDE SEQUENCE [LARGE SCALE GENOMIC DNA]</scope>
    <source>
        <strain evidence="2">CGMCC 1.15399</strain>
    </source>
</reference>
<evidence type="ECO:0000313" key="1">
    <source>
        <dbReference type="EMBL" id="MFD1536328.1"/>
    </source>
</evidence>
<name>A0ABW4G0N7_9ACTN</name>
<gene>
    <name evidence="1" type="ORF">ACFSJ0_04725</name>
</gene>
<keyword evidence="2" id="KW-1185">Reference proteome</keyword>
<evidence type="ECO:0000313" key="2">
    <source>
        <dbReference type="Proteomes" id="UP001597097"/>
    </source>
</evidence>
<protein>
    <submittedName>
        <fullName evidence="1">Uncharacterized protein</fullName>
    </submittedName>
</protein>
<dbReference type="RefSeq" id="WP_219531567.1">
    <property type="nucleotide sequence ID" value="NZ_JAHKRM010000011.1"/>
</dbReference>
<sequence length="86" mass="9277">MISQLRAEGAASQAVNVCRSSGAAHSVEAEKLERRIAYLRTFAEVTQVQLRAVLEGLANEVNKLGTLPDTNRNVAAYSSFPSLSQD</sequence>
<proteinExistence type="predicted"/>
<accession>A0ABW4G0N7</accession>
<organism evidence="1 2">
    <name type="scientific">Nonomuraea guangzhouensis</name>
    <dbReference type="NCBI Taxonomy" id="1291555"/>
    <lineage>
        <taxon>Bacteria</taxon>
        <taxon>Bacillati</taxon>
        <taxon>Actinomycetota</taxon>
        <taxon>Actinomycetes</taxon>
        <taxon>Streptosporangiales</taxon>
        <taxon>Streptosporangiaceae</taxon>
        <taxon>Nonomuraea</taxon>
    </lineage>
</organism>